<proteinExistence type="predicted"/>
<dbReference type="RefSeq" id="WP_131166726.1">
    <property type="nucleotide sequence ID" value="NZ_SDMQ01000001.1"/>
</dbReference>
<evidence type="ECO:0000259" key="3">
    <source>
        <dbReference type="Pfam" id="PF08044"/>
    </source>
</evidence>
<dbReference type="AlphaFoldDB" id="A0A4Q9KJ07"/>
<gene>
    <name evidence="4" type="ORF">ET989_01180</name>
</gene>
<keyword evidence="5" id="KW-1185">Reference proteome</keyword>
<dbReference type="Pfam" id="PF08044">
    <property type="entry name" value="DUF1707"/>
    <property type="match status" value="1"/>
</dbReference>
<dbReference type="PANTHER" id="PTHR40763:SF4">
    <property type="entry name" value="DUF1707 DOMAIN-CONTAINING PROTEIN"/>
    <property type="match status" value="1"/>
</dbReference>
<accession>A0A4Q9KJ07</accession>
<keyword evidence="2" id="KW-1133">Transmembrane helix</keyword>
<dbReference type="PANTHER" id="PTHR40763">
    <property type="entry name" value="MEMBRANE PROTEIN-RELATED"/>
    <property type="match status" value="1"/>
</dbReference>
<keyword evidence="2" id="KW-0472">Membrane</keyword>
<feature type="region of interest" description="Disordered" evidence="1">
    <location>
        <begin position="63"/>
        <end position="99"/>
    </location>
</feature>
<name>A0A4Q9KJ07_9ACTN</name>
<dbReference type="EMBL" id="SDMQ01000001">
    <property type="protein sequence ID" value="TBT88596.1"/>
    <property type="molecule type" value="Genomic_DNA"/>
</dbReference>
<sequence length="184" mass="19780">MSYDPVPQRLSDAERDTAAQMLREHYEAGRLDADEFEERLSAALSARIAADFQPLFADLPAPHPGSPLQPYAQPATWAPTYANTPAPRPDSAPPGTTGNTDWLAVAKGVIWPAAIVMGIVTGNWATFIIIAIIGSIVLSQISNNQRKPPTVPGEVGGLRWRSCVASTRFPAASWSRSTSRSRTG</sequence>
<evidence type="ECO:0000313" key="5">
    <source>
        <dbReference type="Proteomes" id="UP000292373"/>
    </source>
</evidence>
<dbReference type="InterPro" id="IPR012551">
    <property type="entry name" value="DUF1707_SHOCT-like"/>
</dbReference>
<feature type="domain" description="DUF1707" evidence="3">
    <location>
        <begin position="9"/>
        <end position="60"/>
    </location>
</feature>
<protein>
    <submittedName>
        <fullName evidence="4">DUF1707 domain-containing protein</fullName>
    </submittedName>
</protein>
<evidence type="ECO:0000313" key="4">
    <source>
        <dbReference type="EMBL" id="TBT88596.1"/>
    </source>
</evidence>
<evidence type="ECO:0000256" key="1">
    <source>
        <dbReference type="SAM" id="MobiDB-lite"/>
    </source>
</evidence>
<evidence type="ECO:0000256" key="2">
    <source>
        <dbReference type="SAM" id="Phobius"/>
    </source>
</evidence>
<dbReference type="OrthoDB" id="3534574at2"/>
<organism evidence="4 5">
    <name type="scientific">Propioniciclava sinopodophylli</name>
    <dbReference type="NCBI Taxonomy" id="1837344"/>
    <lineage>
        <taxon>Bacteria</taxon>
        <taxon>Bacillati</taxon>
        <taxon>Actinomycetota</taxon>
        <taxon>Actinomycetes</taxon>
        <taxon>Propionibacteriales</taxon>
        <taxon>Propionibacteriaceae</taxon>
        <taxon>Propioniciclava</taxon>
    </lineage>
</organism>
<dbReference type="Proteomes" id="UP000292373">
    <property type="component" value="Unassembled WGS sequence"/>
</dbReference>
<keyword evidence="2" id="KW-0812">Transmembrane</keyword>
<feature type="transmembrane region" description="Helical" evidence="2">
    <location>
        <begin position="109"/>
        <end position="138"/>
    </location>
</feature>
<comment type="caution">
    <text evidence="4">The sequence shown here is derived from an EMBL/GenBank/DDBJ whole genome shotgun (WGS) entry which is preliminary data.</text>
</comment>
<reference evidence="4 5" key="1">
    <citation type="submission" date="2019-01" db="EMBL/GenBank/DDBJ databases">
        <title>Lactibacter flavus gen. nov., sp. nov., a novel bacterium of the family Propionibacteriaceae isolated from raw milk and dairy products.</title>
        <authorList>
            <person name="Huptas C."/>
            <person name="Wenning M."/>
            <person name="Breitenwieser F."/>
            <person name="Doll E."/>
            <person name="Von Neubeck M."/>
            <person name="Busse H.-J."/>
            <person name="Scherer S."/>
        </authorList>
    </citation>
    <scope>NUCLEOTIDE SEQUENCE [LARGE SCALE GENOMIC DNA]</scope>
    <source>
        <strain evidence="4 5">KCTC 33808</strain>
    </source>
</reference>